<evidence type="ECO:0000256" key="3">
    <source>
        <dbReference type="SAM" id="Phobius"/>
    </source>
</evidence>
<dbReference type="OMA" id="WKWIRIL"/>
<keyword evidence="3" id="KW-0472">Membrane</keyword>
<keyword evidence="1" id="KW-0547">Nucleotide-binding</keyword>
<dbReference type="Gramene" id="Os04t0136000-00">
    <property type="protein sequence ID" value="Os04t0136000-00"/>
    <property type="gene ID" value="Os04g0136000"/>
</dbReference>
<reference evidence="5 6" key="3">
    <citation type="journal article" date="2013" name="Rice">
        <title>Improvement of the Oryza sativa Nipponbare reference genome using next generation sequence and optical map data.</title>
        <authorList>
            <person name="Kawahara Y."/>
            <person name="de la Bastide M."/>
            <person name="Hamilton J.P."/>
            <person name="Kanamori H."/>
            <person name="McCombie W.R."/>
            <person name="Ouyang S."/>
            <person name="Schwartz D.C."/>
            <person name="Tanaka T."/>
            <person name="Wu J."/>
            <person name="Zhou S."/>
            <person name="Childs K.L."/>
            <person name="Davidson R.M."/>
            <person name="Lin H."/>
            <person name="Quesada-Ocampo L."/>
            <person name="Vaillancourt B."/>
            <person name="Sakai H."/>
            <person name="Lee S.S."/>
            <person name="Kim J."/>
            <person name="Numa H."/>
            <person name="Itoh T."/>
            <person name="Buell C.R."/>
            <person name="Matsumoto T."/>
        </authorList>
    </citation>
    <scope>NUCLEOTIDE SEQUENCE [LARGE SCALE GENOMIC DNA]</scope>
    <source>
        <strain evidence="6">cv. Nipponbare</strain>
    </source>
</reference>
<feature type="transmembrane region" description="Helical" evidence="3">
    <location>
        <begin position="12"/>
        <end position="35"/>
    </location>
</feature>
<keyword evidence="3" id="KW-0812">Transmembrane</keyword>
<dbReference type="GO" id="GO:0005524">
    <property type="term" value="F:ATP binding"/>
    <property type="evidence" value="ECO:0007669"/>
    <property type="project" value="UniProtKB-KW"/>
</dbReference>
<accession>A0A0P0W6G4</accession>
<dbReference type="InterPro" id="IPR050528">
    <property type="entry name" value="L-type_Lectin-RKs"/>
</dbReference>
<feature type="non-terminal residue" evidence="5">
    <location>
        <position position="1"/>
    </location>
</feature>
<dbReference type="PANTHER" id="PTHR27007">
    <property type="match status" value="1"/>
</dbReference>
<dbReference type="AlphaFoldDB" id="A0A0P0W6G4"/>
<evidence type="ECO:0000256" key="1">
    <source>
        <dbReference type="ARBA" id="ARBA00022741"/>
    </source>
</evidence>
<dbReference type="Proteomes" id="UP000059680">
    <property type="component" value="Chromosome 4"/>
</dbReference>
<sequence length="176" mass="21065">LFACRYRSHRPYCKFGPCRLLVGVFLFYSFIWKWIRILKVFHKGTASARRFEYHELATATENFSDDRKLGEGAFRVVYSGFLKQLEREVAVKKIVREFNVGHKDFFSEVITMSETRHKNLVKFFGWCIRLRHSWNILQFMCGWCCNMENKELFLVYELMKNGNLYEYLHESEVAAV</sequence>
<dbReference type="GO" id="GO:0004672">
    <property type="term" value="F:protein kinase activity"/>
    <property type="evidence" value="ECO:0007669"/>
    <property type="project" value="InterPro"/>
</dbReference>
<dbReference type="FunCoup" id="A0A0P0W6G4">
    <property type="interactions" value="30"/>
</dbReference>
<dbReference type="SMR" id="A0A0P0W6G4"/>
<evidence type="ECO:0000313" key="5">
    <source>
        <dbReference type="EMBL" id="BAS87734.1"/>
    </source>
</evidence>
<proteinExistence type="predicted"/>
<dbReference type="STRING" id="39947.A0A0P0W6G4"/>
<feature type="domain" description="Protein kinase" evidence="4">
    <location>
        <begin position="63"/>
        <end position="176"/>
    </location>
</feature>
<keyword evidence="3" id="KW-1133">Transmembrane helix</keyword>
<reference evidence="6" key="1">
    <citation type="journal article" date="2005" name="Nature">
        <title>The map-based sequence of the rice genome.</title>
        <authorList>
            <consortium name="International rice genome sequencing project (IRGSP)"/>
            <person name="Matsumoto T."/>
            <person name="Wu J."/>
            <person name="Kanamori H."/>
            <person name="Katayose Y."/>
            <person name="Fujisawa M."/>
            <person name="Namiki N."/>
            <person name="Mizuno H."/>
            <person name="Yamamoto K."/>
            <person name="Antonio B.A."/>
            <person name="Baba T."/>
            <person name="Sakata K."/>
            <person name="Nagamura Y."/>
            <person name="Aoki H."/>
            <person name="Arikawa K."/>
            <person name="Arita K."/>
            <person name="Bito T."/>
            <person name="Chiden Y."/>
            <person name="Fujitsuka N."/>
            <person name="Fukunaka R."/>
            <person name="Hamada M."/>
            <person name="Harada C."/>
            <person name="Hayashi A."/>
            <person name="Hijishita S."/>
            <person name="Honda M."/>
            <person name="Hosokawa S."/>
            <person name="Ichikawa Y."/>
            <person name="Idonuma A."/>
            <person name="Iijima M."/>
            <person name="Ikeda M."/>
            <person name="Ikeno M."/>
            <person name="Ito K."/>
            <person name="Ito S."/>
            <person name="Ito T."/>
            <person name="Ito Y."/>
            <person name="Ito Y."/>
            <person name="Iwabuchi A."/>
            <person name="Kamiya K."/>
            <person name="Karasawa W."/>
            <person name="Kurita K."/>
            <person name="Katagiri S."/>
            <person name="Kikuta A."/>
            <person name="Kobayashi H."/>
            <person name="Kobayashi N."/>
            <person name="Machita K."/>
            <person name="Maehara T."/>
            <person name="Masukawa M."/>
            <person name="Mizubayashi T."/>
            <person name="Mukai Y."/>
            <person name="Nagasaki H."/>
            <person name="Nagata Y."/>
            <person name="Naito S."/>
            <person name="Nakashima M."/>
            <person name="Nakama Y."/>
            <person name="Nakamichi Y."/>
            <person name="Nakamura M."/>
            <person name="Meguro A."/>
            <person name="Negishi M."/>
            <person name="Ohta I."/>
            <person name="Ohta T."/>
            <person name="Okamoto M."/>
            <person name="Ono N."/>
            <person name="Saji S."/>
            <person name="Sakaguchi M."/>
            <person name="Sakai K."/>
            <person name="Shibata M."/>
            <person name="Shimokawa T."/>
            <person name="Song J."/>
            <person name="Takazaki Y."/>
            <person name="Terasawa K."/>
            <person name="Tsugane M."/>
            <person name="Tsuji K."/>
            <person name="Ueda S."/>
            <person name="Waki K."/>
            <person name="Yamagata H."/>
            <person name="Yamamoto M."/>
            <person name="Yamamoto S."/>
            <person name="Yamane H."/>
            <person name="Yoshiki S."/>
            <person name="Yoshihara R."/>
            <person name="Yukawa K."/>
            <person name="Zhong H."/>
            <person name="Yano M."/>
            <person name="Yuan Q."/>
            <person name="Ouyang S."/>
            <person name="Liu J."/>
            <person name="Jones K.M."/>
            <person name="Gansberger K."/>
            <person name="Moffat K."/>
            <person name="Hill J."/>
            <person name="Bera J."/>
            <person name="Fadrosh D."/>
            <person name="Jin S."/>
            <person name="Johri S."/>
            <person name="Kim M."/>
            <person name="Overton L."/>
            <person name="Reardon M."/>
            <person name="Tsitrin T."/>
            <person name="Vuong H."/>
            <person name="Weaver B."/>
            <person name="Ciecko A."/>
            <person name="Tallon L."/>
            <person name="Jackson J."/>
            <person name="Pai G."/>
            <person name="Aken S.V."/>
            <person name="Utterback T."/>
            <person name="Reidmuller S."/>
            <person name="Feldblyum T."/>
            <person name="Hsiao J."/>
            <person name="Zismann V."/>
            <person name="Iobst S."/>
            <person name="de Vazeille A.R."/>
            <person name="Buell C.R."/>
            <person name="Ying K."/>
            <person name="Li Y."/>
            <person name="Lu T."/>
            <person name="Huang Y."/>
            <person name="Zhao Q."/>
            <person name="Feng Q."/>
            <person name="Zhang L."/>
            <person name="Zhu J."/>
            <person name="Weng Q."/>
            <person name="Mu J."/>
            <person name="Lu Y."/>
            <person name="Fan D."/>
            <person name="Liu Y."/>
            <person name="Guan J."/>
            <person name="Zhang Y."/>
            <person name="Yu S."/>
            <person name="Liu X."/>
            <person name="Zhang Y."/>
            <person name="Hong G."/>
            <person name="Han B."/>
            <person name="Choisne N."/>
            <person name="Demange N."/>
            <person name="Orjeda G."/>
            <person name="Samain S."/>
            <person name="Cattolico L."/>
            <person name="Pelletier E."/>
            <person name="Couloux A."/>
            <person name="Segurens B."/>
            <person name="Wincker P."/>
            <person name="D'Hont A."/>
            <person name="Scarpelli C."/>
            <person name="Weissenbach J."/>
            <person name="Salanoubat M."/>
            <person name="Quetier F."/>
            <person name="Yu Y."/>
            <person name="Kim H.R."/>
            <person name="Rambo T."/>
            <person name="Currie J."/>
            <person name="Collura K."/>
            <person name="Luo M."/>
            <person name="Yang T."/>
            <person name="Ammiraju J.S.S."/>
            <person name="Engler F."/>
            <person name="Soderlund C."/>
            <person name="Wing R.A."/>
            <person name="Palmer L.E."/>
            <person name="de la Bastide M."/>
            <person name="Spiegel L."/>
            <person name="Nascimento L."/>
            <person name="Zutavern T."/>
            <person name="O'Shaughnessy A."/>
            <person name="Dike S."/>
            <person name="Dedhia N."/>
            <person name="Preston R."/>
            <person name="Balija V."/>
            <person name="McCombie W.R."/>
            <person name="Chow T."/>
            <person name="Chen H."/>
            <person name="Chung M."/>
            <person name="Chen C."/>
            <person name="Shaw J."/>
            <person name="Wu H."/>
            <person name="Hsiao K."/>
            <person name="Chao Y."/>
            <person name="Chu M."/>
            <person name="Cheng C."/>
            <person name="Hour A."/>
            <person name="Lee P."/>
            <person name="Lin S."/>
            <person name="Lin Y."/>
            <person name="Liou J."/>
            <person name="Liu S."/>
            <person name="Hsing Y."/>
            <person name="Raghuvanshi S."/>
            <person name="Mohanty A."/>
            <person name="Bharti A.K."/>
            <person name="Gaur A."/>
            <person name="Gupta V."/>
            <person name="Kumar D."/>
            <person name="Ravi V."/>
            <person name="Vij S."/>
            <person name="Kapur A."/>
            <person name="Khurana P."/>
            <person name="Khurana P."/>
            <person name="Khurana J.P."/>
            <person name="Tyagi A.K."/>
            <person name="Gaikwad K."/>
            <person name="Singh A."/>
            <person name="Dalal V."/>
            <person name="Srivastava S."/>
            <person name="Dixit A."/>
            <person name="Pal A.K."/>
            <person name="Ghazi I.A."/>
            <person name="Yadav M."/>
            <person name="Pandit A."/>
            <person name="Bhargava A."/>
            <person name="Sureshbabu K."/>
            <person name="Batra K."/>
            <person name="Sharma T.R."/>
            <person name="Mohapatra T."/>
            <person name="Singh N.K."/>
            <person name="Messing J."/>
            <person name="Nelson A.B."/>
            <person name="Fuks G."/>
            <person name="Kavchok S."/>
            <person name="Keizer G."/>
            <person name="Linton E."/>
            <person name="Llaca V."/>
            <person name="Song R."/>
            <person name="Tanyolac B."/>
            <person name="Young S."/>
            <person name="Ho-Il K."/>
            <person name="Hahn J.H."/>
            <person name="Sangsakoo G."/>
            <person name="Vanavichit A."/>
            <person name="de Mattos Luiz.A.T."/>
            <person name="Zimmer P.D."/>
            <person name="Malone G."/>
            <person name="Dellagostin O."/>
            <person name="de Oliveira A.C."/>
            <person name="Bevan M."/>
            <person name="Bancroft I."/>
            <person name="Minx P."/>
            <person name="Cordum H."/>
            <person name="Wilson R."/>
            <person name="Cheng Z."/>
            <person name="Jin W."/>
            <person name="Jiang J."/>
            <person name="Leong S.A."/>
            <person name="Iwama H."/>
            <person name="Gojobori T."/>
            <person name="Itoh T."/>
            <person name="Niimura Y."/>
            <person name="Fujii Y."/>
            <person name="Habara T."/>
            <person name="Sakai H."/>
            <person name="Sato Y."/>
            <person name="Wilson G."/>
            <person name="Kumar K."/>
            <person name="McCouch S."/>
            <person name="Juretic N."/>
            <person name="Hoen D."/>
            <person name="Wright S."/>
            <person name="Bruskiewich R."/>
            <person name="Bureau T."/>
            <person name="Miyao A."/>
            <person name="Hirochika H."/>
            <person name="Nishikawa T."/>
            <person name="Kadowaki K."/>
            <person name="Sugiura M."/>
            <person name="Burr B."/>
            <person name="Sasaki T."/>
        </authorList>
    </citation>
    <scope>NUCLEOTIDE SEQUENCE [LARGE SCALE GENOMIC DNA]</scope>
    <source>
        <strain evidence="6">cv. Nipponbare</strain>
    </source>
</reference>
<dbReference type="InterPro" id="IPR011009">
    <property type="entry name" value="Kinase-like_dom_sf"/>
</dbReference>
<evidence type="ECO:0000259" key="4">
    <source>
        <dbReference type="PROSITE" id="PS50011"/>
    </source>
</evidence>
<organism evidence="5 6">
    <name type="scientific">Oryza sativa subsp. japonica</name>
    <name type="common">Rice</name>
    <dbReference type="NCBI Taxonomy" id="39947"/>
    <lineage>
        <taxon>Eukaryota</taxon>
        <taxon>Viridiplantae</taxon>
        <taxon>Streptophyta</taxon>
        <taxon>Embryophyta</taxon>
        <taxon>Tracheophyta</taxon>
        <taxon>Spermatophyta</taxon>
        <taxon>Magnoliopsida</taxon>
        <taxon>Liliopsida</taxon>
        <taxon>Poales</taxon>
        <taxon>Poaceae</taxon>
        <taxon>BOP clade</taxon>
        <taxon>Oryzoideae</taxon>
        <taxon>Oryzeae</taxon>
        <taxon>Oryzinae</taxon>
        <taxon>Oryza</taxon>
        <taxon>Oryza sativa</taxon>
    </lineage>
</organism>
<evidence type="ECO:0000256" key="2">
    <source>
        <dbReference type="ARBA" id="ARBA00022840"/>
    </source>
</evidence>
<dbReference type="PROSITE" id="PS50011">
    <property type="entry name" value="PROTEIN_KINASE_DOM"/>
    <property type="match status" value="1"/>
</dbReference>
<evidence type="ECO:0000313" key="6">
    <source>
        <dbReference type="Proteomes" id="UP000059680"/>
    </source>
</evidence>
<dbReference type="eggNOG" id="ENOG502QTX3">
    <property type="taxonomic scope" value="Eukaryota"/>
</dbReference>
<dbReference type="SUPFAM" id="SSF56112">
    <property type="entry name" value="Protein kinase-like (PK-like)"/>
    <property type="match status" value="1"/>
</dbReference>
<reference evidence="5 6" key="2">
    <citation type="journal article" date="2013" name="Plant Cell Physiol.">
        <title>Rice Annotation Project Database (RAP-DB): an integrative and interactive database for rice genomics.</title>
        <authorList>
            <person name="Sakai H."/>
            <person name="Lee S.S."/>
            <person name="Tanaka T."/>
            <person name="Numa H."/>
            <person name="Kim J."/>
            <person name="Kawahara Y."/>
            <person name="Wakimoto H."/>
            <person name="Yang C.C."/>
            <person name="Iwamoto M."/>
            <person name="Abe T."/>
            <person name="Yamada Y."/>
            <person name="Muto A."/>
            <person name="Inokuchi H."/>
            <person name="Ikemura T."/>
            <person name="Matsumoto T."/>
            <person name="Sasaki T."/>
            <person name="Itoh T."/>
        </authorList>
    </citation>
    <scope>NUCLEOTIDE SEQUENCE [LARGE SCALE GENOMIC DNA]</scope>
    <source>
        <strain evidence="6">cv. Nipponbare</strain>
    </source>
</reference>
<dbReference type="InterPro" id="IPR001245">
    <property type="entry name" value="Ser-Thr/Tyr_kinase_cat_dom"/>
</dbReference>
<protein>
    <submittedName>
        <fullName evidence="5">Os04g0136000 protein</fullName>
    </submittedName>
</protein>
<keyword evidence="2" id="KW-0067">ATP-binding</keyword>
<keyword evidence="6" id="KW-1185">Reference proteome</keyword>
<gene>
    <name evidence="5" type="ordered locus">Os04g0136000</name>
    <name evidence="5" type="ORF">OSNPB_040136000</name>
</gene>
<dbReference type="InterPro" id="IPR000719">
    <property type="entry name" value="Prot_kinase_dom"/>
</dbReference>
<dbReference type="Gene3D" id="3.30.200.20">
    <property type="entry name" value="Phosphorylase Kinase, domain 1"/>
    <property type="match status" value="1"/>
</dbReference>
<dbReference type="FunFam" id="3.30.200.20:FF:001439">
    <property type="entry name" value="Os04g0134501 protein"/>
    <property type="match status" value="1"/>
</dbReference>
<name>A0A0P0W6G4_ORYSJ</name>
<dbReference type="InParanoid" id="A0A0P0W6G4"/>
<dbReference type="PaxDb" id="39947-A0A0P0W6G4"/>
<dbReference type="EMBL" id="AP014960">
    <property type="protein sequence ID" value="BAS87734.1"/>
    <property type="molecule type" value="Genomic_DNA"/>
</dbReference>
<dbReference type="Pfam" id="PF07714">
    <property type="entry name" value="PK_Tyr_Ser-Thr"/>
    <property type="match status" value="1"/>
</dbReference>